<dbReference type="HOGENOM" id="CLU_2935080_0_0_6"/>
<reference evidence="1" key="1">
    <citation type="submission" date="2006-08" db="EMBL/GenBank/DDBJ databases">
        <title>Complete genome sequence of Haemophilus somnus 129PT.</title>
        <authorList>
            <person name="Copeland A."/>
            <person name="Lucas S."/>
            <person name="Lapidus A."/>
            <person name="Barry K."/>
            <person name="Glavina del Rio T."/>
            <person name="Hammon N."/>
            <person name="Dalin E."/>
            <person name="Tice H."/>
            <person name="Pitluck S."/>
            <person name="Brettin T.S."/>
            <person name="Bruce D."/>
            <person name="Challacombe J.F."/>
            <person name="Chertkov O."/>
            <person name="Detter J.C."/>
            <person name="Gilna P."/>
            <person name="Han S."/>
            <person name="Misra M."/>
            <person name="Tapia R."/>
            <person name="Thayer N.N."/>
            <person name="Xie G."/>
            <person name="Inzana T.J."/>
            <person name="Duncan A.J."/>
            <person name="Siddaramppa S."/>
            <person name="Richardson P."/>
        </authorList>
    </citation>
    <scope>NUCLEOTIDE SEQUENCE</scope>
    <source>
        <strain evidence="1">129PT</strain>
    </source>
</reference>
<accession>Q0I2A6</accession>
<dbReference type="EMBL" id="CP000436">
    <property type="protein sequence ID" value="ABI26069.1"/>
    <property type="molecule type" value="Genomic_DNA"/>
</dbReference>
<organism evidence="1">
    <name type="scientific">Histophilus somni (strain 129Pt)</name>
    <name type="common">Haemophilus somnus</name>
    <dbReference type="NCBI Taxonomy" id="205914"/>
    <lineage>
        <taxon>Bacteria</taxon>
        <taxon>Pseudomonadati</taxon>
        <taxon>Pseudomonadota</taxon>
        <taxon>Gammaproteobacteria</taxon>
        <taxon>Pasteurellales</taxon>
        <taxon>Pasteurellaceae</taxon>
        <taxon>Histophilus</taxon>
    </lineage>
</organism>
<dbReference type="AlphaFoldDB" id="Q0I2A6"/>
<name>Q0I2A6_HISS1</name>
<gene>
    <name evidence="1" type="ORF">HS_0447a</name>
</gene>
<protein>
    <submittedName>
        <fullName evidence="1">Uncharacterized protein</fullName>
    </submittedName>
</protein>
<evidence type="ECO:0000313" key="1">
    <source>
        <dbReference type="EMBL" id="ABI26069.1"/>
    </source>
</evidence>
<dbReference type="KEGG" id="hso:HS_0447a"/>
<proteinExistence type="predicted"/>
<sequence length="60" mass="6995">MQIKIIIICIFLRNANSFQHAHAADGFLKQPLFVVTIQHSERLRRAILVDLRAGNHFQQR</sequence>